<proteinExistence type="predicted"/>
<evidence type="ECO:0000256" key="2">
    <source>
        <dbReference type="SAM" id="SignalP"/>
    </source>
</evidence>
<organism evidence="3 4">
    <name type="scientific">Pseudoduganella aquatica</name>
    <dbReference type="NCBI Taxonomy" id="2660641"/>
    <lineage>
        <taxon>Bacteria</taxon>
        <taxon>Pseudomonadati</taxon>
        <taxon>Pseudomonadota</taxon>
        <taxon>Betaproteobacteria</taxon>
        <taxon>Burkholderiales</taxon>
        <taxon>Oxalobacteraceae</taxon>
        <taxon>Telluria group</taxon>
        <taxon>Pseudoduganella</taxon>
    </lineage>
</organism>
<dbReference type="PROSITE" id="PS51257">
    <property type="entry name" value="PROKAR_LIPOPROTEIN"/>
    <property type="match status" value="1"/>
</dbReference>
<sequence>MKQQPLLSALILATCSALCGCATDADIAGKPAYQEEYAQTGSRLPRRDATVKVTSKERLEHDMQTITSGSAASPEASTR</sequence>
<protein>
    <submittedName>
        <fullName evidence="3">Uncharacterized protein</fullName>
    </submittedName>
</protein>
<feature type="compositionally biased region" description="Basic and acidic residues" evidence="1">
    <location>
        <begin position="45"/>
        <end position="63"/>
    </location>
</feature>
<feature type="chain" id="PRO_5031118910" evidence="2">
    <location>
        <begin position="25"/>
        <end position="79"/>
    </location>
</feature>
<dbReference type="RefSeq" id="WP_161074409.1">
    <property type="nucleotide sequence ID" value="NZ_CP086370.1"/>
</dbReference>
<evidence type="ECO:0000313" key="4">
    <source>
        <dbReference type="Proteomes" id="UP000450676"/>
    </source>
</evidence>
<feature type="compositionally biased region" description="Polar residues" evidence="1">
    <location>
        <begin position="64"/>
        <end position="79"/>
    </location>
</feature>
<keyword evidence="4" id="KW-1185">Reference proteome</keyword>
<accession>A0A7X4HHA2</accession>
<keyword evidence="2" id="KW-0732">Signal</keyword>
<gene>
    <name evidence="3" type="ORF">GTP77_22595</name>
</gene>
<feature type="region of interest" description="Disordered" evidence="1">
    <location>
        <begin position="38"/>
        <end position="79"/>
    </location>
</feature>
<dbReference type="EMBL" id="WWCU01000032">
    <property type="protein sequence ID" value="MYN10115.1"/>
    <property type="molecule type" value="Genomic_DNA"/>
</dbReference>
<feature type="signal peptide" evidence="2">
    <location>
        <begin position="1"/>
        <end position="24"/>
    </location>
</feature>
<evidence type="ECO:0000256" key="1">
    <source>
        <dbReference type="SAM" id="MobiDB-lite"/>
    </source>
</evidence>
<comment type="caution">
    <text evidence="3">The sequence shown here is derived from an EMBL/GenBank/DDBJ whole genome shotgun (WGS) entry which is preliminary data.</text>
</comment>
<dbReference type="AlphaFoldDB" id="A0A7X4HHA2"/>
<dbReference type="Proteomes" id="UP000450676">
    <property type="component" value="Unassembled WGS sequence"/>
</dbReference>
<name>A0A7X4HHA2_9BURK</name>
<evidence type="ECO:0000313" key="3">
    <source>
        <dbReference type="EMBL" id="MYN10115.1"/>
    </source>
</evidence>
<reference evidence="3 4" key="1">
    <citation type="submission" date="2019-12" db="EMBL/GenBank/DDBJ databases">
        <title>Novel species isolated from a subtropical stream in China.</title>
        <authorList>
            <person name="Lu H."/>
        </authorList>
    </citation>
    <scope>NUCLEOTIDE SEQUENCE [LARGE SCALE GENOMIC DNA]</scope>
    <source>
        <strain evidence="3 4">FT127W</strain>
    </source>
</reference>